<dbReference type="InterPro" id="IPR004474">
    <property type="entry name" value="LytR_CpsA_psr"/>
</dbReference>
<feature type="transmembrane region" description="Helical" evidence="3">
    <location>
        <begin position="53"/>
        <end position="73"/>
    </location>
</feature>
<feature type="region of interest" description="Disordered" evidence="2">
    <location>
        <begin position="362"/>
        <end position="394"/>
    </location>
</feature>
<reference evidence="5 6" key="1">
    <citation type="journal article" date="2015" name="Genome Announc.">
        <title>Expanding the biotechnology potential of lactobacilli through comparative genomics of 213 strains and associated genera.</title>
        <authorList>
            <person name="Sun Z."/>
            <person name="Harris H.M."/>
            <person name="McCann A."/>
            <person name="Guo C."/>
            <person name="Argimon S."/>
            <person name="Zhang W."/>
            <person name="Yang X."/>
            <person name="Jeffery I.B."/>
            <person name="Cooney J.C."/>
            <person name="Kagawa T.F."/>
            <person name="Liu W."/>
            <person name="Song Y."/>
            <person name="Salvetti E."/>
            <person name="Wrobel A."/>
            <person name="Rasinkangas P."/>
            <person name="Parkhill J."/>
            <person name="Rea M.C."/>
            <person name="O'Sullivan O."/>
            <person name="Ritari J."/>
            <person name="Douillard F.P."/>
            <person name="Paul Ross R."/>
            <person name="Yang R."/>
            <person name="Briner A.E."/>
            <person name="Felis G.E."/>
            <person name="de Vos W.M."/>
            <person name="Barrangou R."/>
            <person name="Klaenhammer T.R."/>
            <person name="Caufield P.W."/>
            <person name="Cui Y."/>
            <person name="Zhang H."/>
            <person name="O'Toole P.W."/>
        </authorList>
    </citation>
    <scope>NUCLEOTIDE SEQUENCE [LARGE SCALE GENOMIC DNA]</scope>
    <source>
        <strain evidence="5 6">DSM 22467</strain>
    </source>
</reference>
<dbReference type="EMBL" id="JQCA01000002">
    <property type="protein sequence ID" value="KRO05613.1"/>
    <property type="molecule type" value="Genomic_DNA"/>
</dbReference>
<evidence type="ECO:0000256" key="2">
    <source>
        <dbReference type="SAM" id="MobiDB-lite"/>
    </source>
</evidence>
<dbReference type="Pfam" id="PF03816">
    <property type="entry name" value="LytR_cpsA_psr"/>
    <property type="match status" value="1"/>
</dbReference>
<evidence type="ECO:0000313" key="5">
    <source>
        <dbReference type="EMBL" id="KRO05613.1"/>
    </source>
</evidence>
<dbReference type="PANTHER" id="PTHR33392">
    <property type="entry name" value="POLYISOPRENYL-TEICHOIC ACID--PEPTIDOGLYCAN TEICHOIC ACID TRANSFERASE TAGU"/>
    <property type="match status" value="1"/>
</dbReference>
<dbReference type="PATRIC" id="fig|616990.3.peg.483"/>
<name>A0A0R2M2H5_9LACO</name>
<proteinExistence type="inferred from homology"/>
<dbReference type="STRING" id="616990.IV54_GL000448"/>
<dbReference type="NCBIfam" id="TIGR00350">
    <property type="entry name" value="lytR_cpsA_psr"/>
    <property type="match status" value="1"/>
</dbReference>
<accession>A0A0R2M2H5</accession>
<evidence type="ECO:0000313" key="6">
    <source>
        <dbReference type="Proteomes" id="UP000051906"/>
    </source>
</evidence>
<dbReference type="InterPro" id="IPR050922">
    <property type="entry name" value="LytR/CpsA/Psr_CW_biosynth"/>
</dbReference>
<dbReference type="Proteomes" id="UP000051906">
    <property type="component" value="Unassembled WGS sequence"/>
</dbReference>
<keyword evidence="3" id="KW-0812">Transmembrane</keyword>
<feature type="domain" description="Cell envelope-related transcriptional attenuator" evidence="4">
    <location>
        <begin position="127"/>
        <end position="272"/>
    </location>
</feature>
<sequence>MEKDFDEDEEINMPNDNGNKRQRSPEDFEQVYDRRSDRHSHFKTPAVHPHRPVMWTIVLTVLFLISGGLAYGYHAWSSAKKTFSQTYASSNTAKSRNVAAVLKKNKPFSILLMGTDTGALGRSDMGRTDTMMVATINPTKETAYLTSIPRDTRVTVGSGANASVQKINAAYTIGGAKTAVKTVEDLLDIPIDFYAIVNMGGLEKMVDAVNGVDVKPPLTFQYGAANVVKGKTTHLNGKQALAYSRMRHEDPLGDYGRQKRQRQVLQKLVVKAAGLTSITRYQQILTSLNGNLKTDLTFDDLMQIRAKYGDASHHIKSETLQGQDAMIDGLSYQVPTNEELKKISNHIRKTLELSETKSFTTDADTSAYGTTDTSYGSDGSGYDNSNANNSGYGY</sequence>
<evidence type="ECO:0000259" key="4">
    <source>
        <dbReference type="Pfam" id="PF03816"/>
    </source>
</evidence>
<feature type="compositionally biased region" description="Basic and acidic residues" evidence="2">
    <location>
        <begin position="23"/>
        <end position="36"/>
    </location>
</feature>
<dbReference type="PANTHER" id="PTHR33392:SF6">
    <property type="entry name" value="POLYISOPRENYL-TEICHOIC ACID--PEPTIDOGLYCAN TEICHOIC ACID TRANSFERASE TAGU"/>
    <property type="match status" value="1"/>
</dbReference>
<feature type="compositionally biased region" description="Low complexity" evidence="2">
    <location>
        <begin position="368"/>
        <end position="394"/>
    </location>
</feature>
<feature type="compositionally biased region" description="Acidic residues" evidence="2">
    <location>
        <begin position="1"/>
        <end position="11"/>
    </location>
</feature>
<evidence type="ECO:0000256" key="3">
    <source>
        <dbReference type="SAM" id="Phobius"/>
    </source>
</evidence>
<feature type="region of interest" description="Disordered" evidence="2">
    <location>
        <begin position="1"/>
        <end position="45"/>
    </location>
</feature>
<keyword evidence="3" id="KW-1133">Transmembrane helix</keyword>
<evidence type="ECO:0000256" key="1">
    <source>
        <dbReference type="ARBA" id="ARBA00006068"/>
    </source>
</evidence>
<organism evidence="5 6">
    <name type="scientific">Levilactobacillus paucivorans</name>
    <dbReference type="NCBI Taxonomy" id="616990"/>
    <lineage>
        <taxon>Bacteria</taxon>
        <taxon>Bacillati</taxon>
        <taxon>Bacillota</taxon>
        <taxon>Bacilli</taxon>
        <taxon>Lactobacillales</taxon>
        <taxon>Lactobacillaceae</taxon>
        <taxon>Levilactobacillus</taxon>
    </lineage>
</organism>
<dbReference type="Gene3D" id="3.40.630.190">
    <property type="entry name" value="LCP protein"/>
    <property type="match status" value="1"/>
</dbReference>
<comment type="caution">
    <text evidence="5">The sequence shown here is derived from an EMBL/GenBank/DDBJ whole genome shotgun (WGS) entry which is preliminary data.</text>
</comment>
<protein>
    <submittedName>
        <fullName evidence="5">Transcriptional regulator</fullName>
    </submittedName>
</protein>
<gene>
    <name evidence="5" type="ORF">IV54_GL000448</name>
</gene>
<keyword evidence="3" id="KW-0472">Membrane</keyword>
<dbReference type="AlphaFoldDB" id="A0A0R2M2H5"/>
<keyword evidence="6" id="KW-1185">Reference proteome</keyword>
<comment type="similarity">
    <text evidence="1">Belongs to the LytR/CpsA/Psr (LCP) family.</text>
</comment>